<protein>
    <recommendedName>
        <fullName evidence="2">Carbon storage regulator</fullName>
    </recommendedName>
</protein>
<dbReference type="InterPro" id="IPR003751">
    <property type="entry name" value="CsrA"/>
</dbReference>
<comment type="caution">
    <text evidence="1">The sequence shown here is derived from an EMBL/GenBank/DDBJ whole genome shotgun (WGS) entry which is preliminary data.</text>
</comment>
<gene>
    <name evidence="1" type="ORF">LCGC14_2036080</name>
</gene>
<dbReference type="Gene3D" id="2.60.40.4380">
    <property type="entry name" value="Translational regulator CsrA"/>
    <property type="match status" value="1"/>
</dbReference>
<dbReference type="InterPro" id="IPR036107">
    <property type="entry name" value="CsrA_sf"/>
</dbReference>
<reference evidence="1" key="1">
    <citation type="journal article" date="2015" name="Nature">
        <title>Complex archaea that bridge the gap between prokaryotes and eukaryotes.</title>
        <authorList>
            <person name="Spang A."/>
            <person name="Saw J.H."/>
            <person name="Jorgensen S.L."/>
            <person name="Zaremba-Niedzwiedzka K."/>
            <person name="Martijn J."/>
            <person name="Lind A.E."/>
            <person name="van Eijk R."/>
            <person name="Schleper C."/>
            <person name="Guy L."/>
            <person name="Ettema T.J."/>
        </authorList>
    </citation>
    <scope>NUCLEOTIDE SEQUENCE</scope>
</reference>
<dbReference type="SUPFAM" id="SSF117130">
    <property type="entry name" value="CsrA-like"/>
    <property type="match status" value="1"/>
</dbReference>
<dbReference type="GO" id="GO:0006109">
    <property type="term" value="P:regulation of carbohydrate metabolic process"/>
    <property type="evidence" value="ECO:0007669"/>
    <property type="project" value="InterPro"/>
</dbReference>
<feature type="non-terminal residue" evidence="1">
    <location>
        <position position="1"/>
    </location>
</feature>
<dbReference type="GO" id="GO:0006402">
    <property type="term" value="P:mRNA catabolic process"/>
    <property type="evidence" value="ECO:0007669"/>
    <property type="project" value="InterPro"/>
</dbReference>
<dbReference type="AlphaFoldDB" id="A0A0F9ETJ3"/>
<evidence type="ECO:0008006" key="2">
    <source>
        <dbReference type="Google" id="ProtNLM"/>
    </source>
</evidence>
<evidence type="ECO:0000313" key="1">
    <source>
        <dbReference type="EMBL" id="KKL77314.1"/>
    </source>
</evidence>
<proteinExistence type="predicted"/>
<dbReference type="GO" id="GO:0003723">
    <property type="term" value="F:RNA binding"/>
    <property type="evidence" value="ECO:0007669"/>
    <property type="project" value="InterPro"/>
</dbReference>
<sequence>GDNIRLGITAPKEIPVRHKEVYEAIQKEKNKQQGNMFEEGDVFEE</sequence>
<name>A0A0F9ETJ3_9ZZZZ</name>
<organism evidence="1">
    <name type="scientific">marine sediment metagenome</name>
    <dbReference type="NCBI Taxonomy" id="412755"/>
    <lineage>
        <taxon>unclassified sequences</taxon>
        <taxon>metagenomes</taxon>
        <taxon>ecological metagenomes</taxon>
    </lineage>
</organism>
<accession>A0A0F9ETJ3</accession>
<dbReference type="Pfam" id="PF02599">
    <property type="entry name" value="CsrA"/>
    <property type="match status" value="1"/>
</dbReference>
<dbReference type="EMBL" id="LAZR01023785">
    <property type="protein sequence ID" value="KKL77314.1"/>
    <property type="molecule type" value="Genomic_DNA"/>
</dbReference>